<protein>
    <recommendedName>
        <fullName evidence="4">Secreted protein</fullName>
    </recommendedName>
</protein>
<dbReference type="Proteomes" id="UP000228934">
    <property type="component" value="Unassembled WGS sequence"/>
</dbReference>
<keyword evidence="1" id="KW-0732">Signal</keyword>
<name>A0A2G9SLX6_AQUCT</name>
<keyword evidence="3" id="KW-1185">Reference proteome</keyword>
<evidence type="ECO:0000256" key="1">
    <source>
        <dbReference type="SAM" id="SignalP"/>
    </source>
</evidence>
<evidence type="ECO:0000313" key="3">
    <source>
        <dbReference type="Proteomes" id="UP000228934"/>
    </source>
</evidence>
<dbReference type="AlphaFoldDB" id="A0A2G9SLX6"/>
<reference evidence="3" key="1">
    <citation type="journal article" date="2017" name="Nat. Commun.">
        <title>The North American bullfrog draft genome provides insight into hormonal regulation of long noncoding RNA.</title>
        <authorList>
            <person name="Hammond S.A."/>
            <person name="Warren R.L."/>
            <person name="Vandervalk B.P."/>
            <person name="Kucuk E."/>
            <person name="Khan H."/>
            <person name="Gibb E.A."/>
            <person name="Pandoh P."/>
            <person name="Kirk H."/>
            <person name="Zhao Y."/>
            <person name="Jones M."/>
            <person name="Mungall A.J."/>
            <person name="Coope R."/>
            <person name="Pleasance S."/>
            <person name="Moore R.A."/>
            <person name="Holt R.A."/>
            <person name="Round J.M."/>
            <person name="Ohora S."/>
            <person name="Walle B.V."/>
            <person name="Veldhoen N."/>
            <person name="Helbing C.C."/>
            <person name="Birol I."/>
        </authorList>
    </citation>
    <scope>NUCLEOTIDE SEQUENCE [LARGE SCALE GENOMIC DNA]</scope>
</reference>
<feature type="chain" id="PRO_5013641352" description="Secreted protein" evidence="1">
    <location>
        <begin position="19"/>
        <end position="76"/>
    </location>
</feature>
<evidence type="ECO:0008006" key="4">
    <source>
        <dbReference type="Google" id="ProtNLM"/>
    </source>
</evidence>
<accession>A0A2G9SLX6</accession>
<evidence type="ECO:0000313" key="2">
    <source>
        <dbReference type="EMBL" id="PIO40401.1"/>
    </source>
</evidence>
<organism evidence="2 3">
    <name type="scientific">Aquarana catesbeiana</name>
    <name type="common">American bullfrog</name>
    <name type="synonym">Rana catesbeiana</name>
    <dbReference type="NCBI Taxonomy" id="8400"/>
    <lineage>
        <taxon>Eukaryota</taxon>
        <taxon>Metazoa</taxon>
        <taxon>Chordata</taxon>
        <taxon>Craniata</taxon>
        <taxon>Vertebrata</taxon>
        <taxon>Euteleostomi</taxon>
        <taxon>Amphibia</taxon>
        <taxon>Batrachia</taxon>
        <taxon>Anura</taxon>
        <taxon>Neobatrachia</taxon>
        <taxon>Ranoidea</taxon>
        <taxon>Ranidae</taxon>
        <taxon>Aquarana</taxon>
    </lineage>
</organism>
<gene>
    <name evidence="2" type="ORF">AB205_0039590</name>
</gene>
<feature type="signal peptide" evidence="1">
    <location>
        <begin position="1"/>
        <end position="18"/>
    </location>
</feature>
<proteinExistence type="predicted"/>
<sequence length="76" mass="8573">MLFLVLALGAKHLSSVLQSFFFSSKNEVFYCLTPVVLKCVSVRRDLQQFDCGNYGHLPSCVSAFTFFGWKISVKCI</sequence>
<dbReference type="EMBL" id="KV923490">
    <property type="protein sequence ID" value="PIO40401.1"/>
    <property type="molecule type" value="Genomic_DNA"/>
</dbReference>
<dbReference type="OrthoDB" id="1747031at2759"/>